<dbReference type="EMBL" id="LFWV01000006">
    <property type="protein sequence ID" value="KON32282.1"/>
    <property type="molecule type" value="Genomic_DNA"/>
</dbReference>
<protein>
    <submittedName>
        <fullName evidence="2">Uncharacterized protein</fullName>
    </submittedName>
</protein>
<accession>A0A0M0BUI5</accession>
<organism evidence="2 3">
    <name type="scientific">miscellaneous Crenarchaeota group-1 archaeon SG8-32-3</name>
    <dbReference type="NCBI Taxonomy" id="1685125"/>
    <lineage>
        <taxon>Archaea</taxon>
        <taxon>Candidatus Bathyarchaeota</taxon>
        <taxon>MCG-1</taxon>
    </lineage>
</organism>
<reference evidence="3" key="1">
    <citation type="submission" date="2015-06" db="EMBL/GenBank/DDBJ databases">
        <title>New insights into the roles of widespread benthic archaea in carbon and nitrogen cycling.</title>
        <authorList>
            <person name="Lazar C.S."/>
            <person name="Baker B.J."/>
            <person name="Seitz K.W."/>
            <person name="Hyde A.S."/>
            <person name="Dick G.J."/>
            <person name="Hinrichs K.-U."/>
            <person name="Teske A.P."/>
        </authorList>
    </citation>
    <scope>NUCLEOTIDE SEQUENCE [LARGE SCALE GENOMIC DNA]</scope>
</reference>
<gene>
    <name evidence="2" type="ORF">AC478_00705</name>
</gene>
<evidence type="ECO:0000313" key="3">
    <source>
        <dbReference type="Proteomes" id="UP000054016"/>
    </source>
</evidence>
<evidence type="ECO:0000313" key="2">
    <source>
        <dbReference type="EMBL" id="KON32282.1"/>
    </source>
</evidence>
<proteinExistence type="predicted"/>
<dbReference type="AlphaFoldDB" id="A0A0M0BUI5"/>
<keyword evidence="1" id="KW-0175">Coiled coil</keyword>
<dbReference type="Proteomes" id="UP000054016">
    <property type="component" value="Unassembled WGS sequence"/>
</dbReference>
<comment type="caution">
    <text evidence="2">The sequence shown here is derived from an EMBL/GenBank/DDBJ whole genome shotgun (WGS) entry which is preliminary data.</text>
</comment>
<sequence>MKSSARENMQEFKAGISDCPKCNFKFKLKVDGKAKPGETNVNDLVSKLKEIYEGLLQTLRTLRKKIDKLETERASLFVEIEKPKESGGIASQRTRD</sequence>
<feature type="coiled-coil region" evidence="1">
    <location>
        <begin position="45"/>
        <end position="79"/>
    </location>
</feature>
<evidence type="ECO:0000256" key="1">
    <source>
        <dbReference type="SAM" id="Coils"/>
    </source>
</evidence>
<name>A0A0M0BUI5_9ARCH</name>